<comment type="caution">
    <text evidence="2">The sequence shown here is derived from an EMBL/GenBank/DDBJ whole genome shotgun (WGS) entry which is preliminary data.</text>
</comment>
<evidence type="ECO:0000259" key="1">
    <source>
        <dbReference type="Pfam" id="PF00763"/>
    </source>
</evidence>
<organism evidence="2">
    <name type="scientific">marine sediment metagenome</name>
    <dbReference type="NCBI Taxonomy" id="412755"/>
    <lineage>
        <taxon>unclassified sequences</taxon>
        <taxon>metagenomes</taxon>
        <taxon>ecological metagenomes</taxon>
    </lineage>
</organism>
<reference evidence="2" key="1">
    <citation type="journal article" date="2014" name="Front. Microbiol.">
        <title>High frequency of phylogenetically diverse reductive dehalogenase-homologous genes in deep subseafloor sedimentary metagenomes.</title>
        <authorList>
            <person name="Kawai M."/>
            <person name="Futagami T."/>
            <person name="Toyoda A."/>
            <person name="Takaki Y."/>
            <person name="Nishi S."/>
            <person name="Hori S."/>
            <person name="Arai W."/>
            <person name="Tsubouchi T."/>
            <person name="Morono Y."/>
            <person name="Uchiyama I."/>
            <person name="Ito T."/>
            <person name="Fujiyama A."/>
            <person name="Inagaki F."/>
            <person name="Takami H."/>
        </authorList>
    </citation>
    <scope>NUCLEOTIDE SEQUENCE</scope>
    <source>
        <strain evidence="2">Expedition CK06-06</strain>
    </source>
</reference>
<dbReference type="GO" id="GO:0005829">
    <property type="term" value="C:cytosol"/>
    <property type="evidence" value="ECO:0007669"/>
    <property type="project" value="TreeGrafter"/>
</dbReference>
<dbReference type="GO" id="GO:0004477">
    <property type="term" value="F:methenyltetrahydrofolate cyclohydrolase activity"/>
    <property type="evidence" value="ECO:0007669"/>
    <property type="project" value="TreeGrafter"/>
</dbReference>
<name>X1V701_9ZZZZ</name>
<feature type="domain" description="Tetrahydrofolate dehydrogenase/cyclohydrolase catalytic" evidence="1">
    <location>
        <begin position="5"/>
        <end position="106"/>
    </location>
</feature>
<dbReference type="GO" id="GO:0004488">
    <property type="term" value="F:methylenetetrahydrofolate dehydrogenase (NADP+) activity"/>
    <property type="evidence" value="ECO:0007669"/>
    <property type="project" value="InterPro"/>
</dbReference>
<proteinExistence type="predicted"/>
<accession>X1V701</accession>
<sequence length="108" mass="12325">MSMKIDGKKIASEVIQQLKKKPQPRKFFAAVVIGEDEQLFGFVGRKEAVAKELGIDFRIYKFPAELKNDAARREVWKIAKHKTCGGVIVQLPLPRHLNPHYVMNVIPK</sequence>
<gene>
    <name evidence="2" type="ORF">S12H4_37618</name>
</gene>
<dbReference type="Pfam" id="PF00763">
    <property type="entry name" value="THF_DHG_CYH"/>
    <property type="match status" value="1"/>
</dbReference>
<protein>
    <recommendedName>
        <fullName evidence="1">Tetrahydrofolate dehydrogenase/cyclohydrolase catalytic domain-containing protein</fullName>
    </recommendedName>
</protein>
<evidence type="ECO:0000313" key="2">
    <source>
        <dbReference type="EMBL" id="GAJ00665.1"/>
    </source>
</evidence>
<dbReference type="AlphaFoldDB" id="X1V701"/>
<dbReference type="InterPro" id="IPR046346">
    <property type="entry name" value="Aminoacid_DH-like_N_sf"/>
</dbReference>
<dbReference type="SUPFAM" id="SSF53223">
    <property type="entry name" value="Aminoacid dehydrogenase-like, N-terminal domain"/>
    <property type="match status" value="1"/>
</dbReference>
<dbReference type="PANTHER" id="PTHR48099">
    <property type="entry name" value="C-1-TETRAHYDROFOLATE SYNTHASE, CYTOPLASMIC-RELATED"/>
    <property type="match status" value="1"/>
</dbReference>
<dbReference type="PANTHER" id="PTHR48099:SF5">
    <property type="entry name" value="C-1-TETRAHYDROFOLATE SYNTHASE, CYTOPLASMIC"/>
    <property type="match status" value="1"/>
</dbReference>
<dbReference type="InterPro" id="IPR020630">
    <property type="entry name" value="THF_DH/CycHdrlase_cat_dom"/>
</dbReference>
<feature type="non-terminal residue" evidence="2">
    <location>
        <position position="108"/>
    </location>
</feature>
<dbReference type="Gene3D" id="3.40.50.10860">
    <property type="entry name" value="Leucine Dehydrogenase, chain A, domain 1"/>
    <property type="match status" value="1"/>
</dbReference>
<dbReference type="GO" id="GO:0035999">
    <property type="term" value="P:tetrahydrofolate interconversion"/>
    <property type="evidence" value="ECO:0007669"/>
    <property type="project" value="TreeGrafter"/>
</dbReference>
<dbReference type="EMBL" id="BARW01022566">
    <property type="protein sequence ID" value="GAJ00665.1"/>
    <property type="molecule type" value="Genomic_DNA"/>
</dbReference>